<comment type="caution">
    <text evidence="2">The sequence shown here is derived from an EMBL/GenBank/DDBJ whole genome shotgun (WGS) entry which is preliminary data.</text>
</comment>
<organism evidence="2 3">
    <name type="scientific">Clostridium folliculivorans</name>
    <dbReference type="NCBI Taxonomy" id="2886038"/>
    <lineage>
        <taxon>Bacteria</taxon>
        <taxon>Bacillati</taxon>
        <taxon>Bacillota</taxon>
        <taxon>Clostridia</taxon>
        <taxon>Eubacteriales</taxon>
        <taxon>Clostridiaceae</taxon>
        <taxon>Clostridium</taxon>
    </lineage>
</organism>
<feature type="transmembrane region" description="Helical" evidence="1">
    <location>
        <begin position="20"/>
        <end position="41"/>
    </location>
</feature>
<evidence type="ECO:0000256" key="1">
    <source>
        <dbReference type="SAM" id="Phobius"/>
    </source>
</evidence>
<dbReference type="Proteomes" id="UP001057868">
    <property type="component" value="Unassembled WGS sequence"/>
</dbReference>
<proteinExistence type="predicted"/>
<keyword evidence="1" id="KW-0472">Membrane</keyword>
<evidence type="ECO:0000313" key="3">
    <source>
        <dbReference type="Proteomes" id="UP001057868"/>
    </source>
</evidence>
<keyword evidence="1" id="KW-0812">Transmembrane</keyword>
<dbReference type="AlphaFoldDB" id="A0A9W5Y5P6"/>
<name>A0A9W5Y5P6_9CLOT</name>
<dbReference type="EMBL" id="BQXY01000010">
    <property type="protein sequence ID" value="GKU27201.1"/>
    <property type="molecule type" value="Genomic_DNA"/>
</dbReference>
<sequence>MKYIVDIERRILIIIKFIKILEFIGANVKFVFLILAMYYALSLTKKQFR</sequence>
<evidence type="ECO:0000313" key="2">
    <source>
        <dbReference type="EMBL" id="GKU27201.1"/>
    </source>
</evidence>
<protein>
    <submittedName>
        <fullName evidence="2">Uncharacterized protein</fullName>
    </submittedName>
</protein>
<reference evidence="2" key="1">
    <citation type="journal article" date="2023" name="Int. J. Syst. Evol. Microbiol.">
        <title>&lt;i&gt;Clostridium folliculivorans&lt;/i&gt; sp. nov., isolated from soil samples of an organic paddy in Japan.</title>
        <authorList>
            <person name="Tazawa J."/>
            <person name="Kobayashi H."/>
            <person name="Tanizawa Y."/>
            <person name="Uchino A."/>
            <person name="Tanaka F."/>
            <person name="Urashima Y."/>
            <person name="Miura S."/>
            <person name="Sakamoto M."/>
            <person name="Ohkuma M."/>
            <person name="Tohno M."/>
        </authorList>
    </citation>
    <scope>NUCLEOTIDE SEQUENCE</scope>
    <source>
        <strain evidence="2">D1-1</strain>
    </source>
</reference>
<accession>A0A9W5Y5P6</accession>
<keyword evidence="3" id="KW-1185">Reference proteome</keyword>
<keyword evidence="1" id="KW-1133">Transmembrane helix</keyword>
<gene>
    <name evidence="2" type="ORF">CFOLD11_40280</name>
</gene>